<organism evidence="1">
    <name type="scientific">marine metagenome</name>
    <dbReference type="NCBI Taxonomy" id="408172"/>
    <lineage>
        <taxon>unclassified sequences</taxon>
        <taxon>metagenomes</taxon>
        <taxon>ecological metagenomes</taxon>
    </lineage>
</organism>
<protein>
    <submittedName>
        <fullName evidence="1">Uncharacterized protein</fullName>
    </submittedName>
</protein>
<dbReference type="EMBL" id="UINC01188183">
    <property type="protein sequence ID" value="SVE01272.1"/>
    <property type="molecule type" value="Genomic_DNA"/>
</dbReference>
<reference evidence="1" key="1">
    <citation type="submission" date="2018-05" db="EMBL/GenBank/DDBJ databases">
        <authorList>
            <person name="Lanie J.A."/>
            <person name="Ng W.-L."/>
            <person name="Kazmierczak K.M."/>
            <person name="Andrzejewski T.M."/>
            <person name="Davidsen T.M."/>
            <person name="Wayne K.J."/>
            <person name="Tettelin H."/>
            <person name="Glass J.I."/>
            <person name="Rusch D."/>
            <person name="Podicherti R."/>
            <person name="Tsui H.-C.T."/>
            <person name="Winkler M.E."/>
        </authorList>
    </citation>
    <scope>NUCLEOTIDE SEQUENCE</scope>
</reference>
<accession>A0A383A0K9</accession>
<proteinExistence type="predicted"/>
<evidence type="ECO:0000313" key="1">
    <source>
        <dbReference type="EMBL" id="SVE01272.1"/>
    </source>
</evidence>
<name>A0A383A0K9_9ZZZZ</name>
<gene>
    <name evidence="1" type="ORF">METZ01_LOCUS454126</name>
</gene>
<feature type="non-terminal residue" evidence="1">
    <location>
        <position position="34"/>
    </location>
</feature>
<sequence length="34" mass="3861">MAINVHLEQLKEQDLRLDGELPADALDLQLDSKE</sequence>
<dbReference type="AlphaFoldDB" id="A0A383A0K9"/>